<evidence type="ECO:0000256" key="3">
    <source>
        <dbReference type="ARBA" id="ARBA00022544"/>
    </source>
</evidence>
<proteinExistence type="inferred from homology"/>
<dbReference type="Gene3D" id="3.30.300.210">
    <property type="entry name" value="Nutrient germinant receptor protein C, domain 3"/>
    <property type="match status" value="1"/>
</dbReference>
<evidence type="ECO:0000256" key="1">
    <source>
        <dbReference type="ARBA" id="ARBA00004635"/>
    </source>
</evidence>
<dbReference type="InterPro" id="IPR057336">
    <property type="entry name" value="GerAC_N"/>
</dbReference>
<keyword evidence="3" id="KW-0309">Germination</keyword>
<gene>
    <name evidence="11" type="ORF">AV654_17430</name>
</gene>
<feature type="signal peptide" evidence="8">
    <location>
        <begin position="1"/>
        <end position="21"/>
    </location>
</feature>
<dbReference type="InterPro" id="IPR038501">
    <property type="entry name" value="Spore_GerAC_C_sf"/>
</dbReference>
<feature type="chain" id="PRO_5039639333" description="Ger(X)C family spore germination protein" evidence="8">
    <location>
        <begin position="22"/>
        <end position="378"/>
    </location>
</feature>
<evidence type="ECO:0008006" key="13">
    <source>
        <dbReference type="Google" id="ProtNLM"/>
    </source>
</evidence>
<dbReference type="NCBIfam" id="TIGR02887">
    <property type="entry name" value="spore_ger_x_C"/>
    <property type="match status" value="1"/>
</dbReference>
<dbReference type="AlphaFoldDB" id="A0A161SEH7"/>
<keyword evidence="4 8" id="KW-0732">Signal</keyword>
<reference evidence="12" key="1">
    <citation type="submission" date="2016-01" db="EMBL/GenBank/DDBJ databases">
        <title>Draft genome of Chromobacterium sp. F49.</title>
        <authorList>
            <person name="Hong K.W."/>
        </authorList>
    </citation>
    <scope>NUCLEOTIDE SEQUENCE [LARGE SCALE GENOMIC DNA]</scope>
    <source>
        <strain evidence="12">M63</strain>
    </source>
</reference>
<dbReference type="OrthoDB" id="2370124at2"/>
<dbReference type="InterPro" id="IPR046953">
    <property type="entry name" value="Spore_GerAC-like_C"/>
</dbReference>
<keyword evidence="12" id="KW-1185">Reference proteome</keyword>
<evidence type="ECO:0000313" key="11">
    <source>
        <dbReference type="EMBL" id="KZE79255.1"/>
    </source>
</evidence>
<dbReference type="STRING" id="1007103.GCA_000213315_04374"/>
<evidence type="ECO:0000313" key="12">
    <source>
        <dbReference type="Proteomes" id="UP000076563"/>
    </source>
</evidence>
<organism evidence="11 12">
    <name type="scientific">Paenibacillus elgii</name>
    <dbReference type="NCBI Taxonomy" id="189691"/>
    <lineage>
        <taxon>Bacteria</taxon>
        <taxon>Bacillati</taxon>
        <taxon>Bacillota</taxon>
        <taxon>Bacilli</taxon>
        <taxon>Bacillales</taxon>
        <taxon>Paenibacillaceae</taxon>
        <taxon>Paenibacillus</taxon>
    </lineage>
</organism>
<evidence type="ECO:0000256" key="8">
    <source>
        <dbReference type="SAM" id="SignalP"/>
    </source>
</evidence>
<dbReference type="Pfam" id="PF25198">
    <property type="entry name" value="Spore_GerAC_N"/>
    <property type="match status" value="1"/>
</dbReference>
<keyword evidence="6" id="KW-0564">Palmitate</keyword>
<comment type="similarity">
    <text evidence="2">Belongs to the GerABKC lipoprotein family.</text>
</comment>
<feature type="domain" description="Spore germination GerAC-like C-terminal" evidence="9">
    <location>
        <begin position="201"/>
        <end position="375"/>
    </location>
</feature>
<dbReference type="PROSITE" id="PS51257">
    <property type="entry name" value="PROKAR_LIPOPROTEIN"/>
    <property type="match status" value="1"/>
</dbReference>
<dbReference type="InterPro" id="IPR008844">
    <property type="entry name" value="Spore_GerAC-like"/>
</dbReference>
<evidence type="ECO:0000256" key="5">
    <source>
        <dbReference type="ARBA" id="ARBA00023136"/>
    </source>
</evidence>
<keyword evidence="5" id="KW-0472">Membrane</keyword>
<dbReference type="Proteomes" id="UP000076563">
    <property type="component" value="Unassembled WGS sequence"/>
</dbReference>
<evidence type="ECO:0000256" key="4">
    <source>
        <dbReference type="ARBA" id="ARBA00022729"/>
    </source>
</evidence>
<evidence type="ECO:0000256" key="6">
    <source>
        <dbReference type="ARBA" id="ARBA00023139"/>
    </source>
</evidence>
<evidence type="ECO:0000256" key="7">
    <source>
        <dbReference type="ARBA" id="ARBA00023288"/>
    </source>
</evidence>
<evidence type="ECO:0000259" key="9">
    <source>
        <dbReference type="Pfam" id="PF05504"/>
    </source>
</evidence>
<evidence type="ECO:0000259" key="10">
    <source>
        <dbReference type="Pfam" id="PF25198"/>
    </source>
</evidence>
<sequence>MNLKRTALTAAMLLLAASVTAGCLQTRVLERLGLVIATGYDEAPGDKILGTSVLYEMDPGAKERSNVITSTAFTSKGLRYNNNVESRKKLTSGQLRVVVYHEDLARKGLTGLVDTMLRDPEIGSGVYLAVSKGRAFDLMTRRYPEISNIGEYLFQSIRQNVESEEMISPILHEYIRDLYSPGKDPVLPYIVQRDNEIILYGAALFRGDQMVGTLPLHKIFYLRLLRDRFHSGMTEIGISPEALGSIGSPSKGQKQVYLVLDSVKSKSRIRLTDAKQLAFTVQVHMSGRLQEISSPVNLRNRQVIELLEREASKAVQANAMAFIKKTQKLNVDPVGFGEKYRAQHRGTGLTPDKWKQLYPKAKVSVEVSTKILRTGQSD</sequence>
<evidence type="ECO:0000256" key="2">
    <source>
        <dbReference type="ARBA" id="ARBA00007886"/>
    </source>
</evidence>
<comment type="subcellular location">
    <subcellularLocation>
        <location evidence="1">Membrane</location>
        <topology evidence="1">Lipid-anchor</topology>
    </subcellularLocation>
</comment>
<comment type="caution">
    <text evidence="11">The sequence shown here is derived from an EMBL/GenBank/DDBJ whole genome shotgun (WGS) entry which is preliminary data.</text>
</comment>
<dbReference type="EMBL" id="LQRA01000052">
    <property type="protein sequence ID" value="KZE79255.1"/>
    <property type="molecule type" value="Genomic_DNA"/>
</dbReference>
<feature type="domain" description="Spore germination protein N-terminal" evidence="10">
    <location>
        <begin position="27"/>
        <end position="190"/>
    </location>
</feature>
<dbReference type="RefSeq" id="WP_063181879.1">
    <property type="nucleotide sequence ID" value="NZ_CP121215.1"/>
</dbReference>
<dbReference type="Pfam" id="PF05504">
    <property type="entry name" value="Spore_GerAC"/>
    <property type="match status" value="1"/>
</dbReference>
<dbReference type="GO" id="GO:0009847">
    <property type="term" value="P:spore germination"/>
    <property type="evidence" value="ECO:0007669"/>
    <property type="project" value="InterPro"/>
</dbReference>
<accession>A0A161SEH7</accession>
<name>A0A161SEH7_9BACL</name>
<dbReference type="eggNOG" id="ENOG502Z9GR">
    <property type="taxonomic scope" value="Bacteria"/>
</dbReference>
<keyword evidence="7" id="KW-0449">Lipoprotein</keyword>
<dbReference type="PANTHER" id="PTHR35789:SF1">
    <property type="entry name" value="SPORE GERMINATION PROTEIN B3"/>
    <property type="match status" value="1"/>
</dbReference>
<dbReference type="PANTHER" id="PTHR35789">
    <property type="entry name" value="SPORE GERMINATION PROTEIN B3"/>
    <property type="match status" value="1"/>
</dbReference>
<protein>
    <recommendedName>
        <fullName evidence="13">Ger(X)C family spore germination protein</fullName>
    </recommendedName>
</protein>
<dbReference type="GO" id="GO:0016020">
    <property type="term" value="C:membrane"/>
    <property type="evidence" value="ECO:0007669"/>
    <property type="project" value="UniProtKB-SubCell"/>
</dbReference>